<dbReference type="Proteomes" id="UP000214760">
    <property type="component" value="Unassembled WGS sequence"/>
</dbReference>
<evidence type="ECO:0000256" key="1">
    <source>
        <dbReference type="ARBA" id="ARBA00010923"/>
    </source>
</evidence>
<dbReference type="CDD" id="cd17513">
    <property type="entry name" value="RMtype1_S_AveSPN6ORF1907P_TRD2-CR2_like"/>
    <property type="match status" value="1"/>
</dbReference>
<dbReference type="GO" id="GO:0003677">
    <property type="term" value="F:DNA binding"/>
    <property type="evidence" value="ECO:0007669"/>
    <property type="project" value="UniProtKB-KW"/>
</dbReference>
<organism evidence="5 6">
    <name type="scientific">[Clostridium] aminophilum</name>
    <dbReference type="NCBI Taxonomy" id="1526"/>
    <lineage>
        <taxon>Bacteria</taxon>
        <taxon>Bacillati</taxon>
        <taxon>Bacillota</taxon>
        <taxon>Clostridia</taxon>
        <taxon>Lachnospirales</taxon>
        <taxon>Lachnospiraceae</taxon>
    </lineage>
</organism>
<feature type="domain" description="Type I restriction modification DNA specificity" evidence="4">
    <location>
        <begin position="202"/>
        <end position="362"/>
    </location>
</feature>
<evidence type="ECO:0000313" key="5">
    <source>
        <dbReference type="EMBL" id="SFR82655.1"/>
    </source>
</evidence>
<feature type="domain" description="Type I restriction modification DNA specificity" evidence="4">
    <location>
        <begin position="2"/>
        <end position="172"/>
    </location>
</feature>
<dbReference type="InterPro" id="IPR052021">
    <property type="entry name" value="Type-I_RS_S_subunit"/>
</dbReference>
<reference evidence="5 6" key="1">
    <citation type="submission" date="2016-10" db="EMBL/GenBank/DDBJ databases">
        <authorList>
            <person name="de Groot N.N."/>
        </authorList>
    </citation>
    <scope>NUCLEOTIDE SEQUENCE [LARGE SCALE GENOMIC DNA]</scope>
    <source>
        <strain evidence="5 6">F</strain>
    </source>
</reference>
<keyword evidence="2" id="KW-0680">Restriction system</keyword>
<dbReference type="Gene3D" id="3.90.220.20">
    <property type="entry name" value="DNA methylase specificity domains"/>
    <property type="match status" value="2"/>
</dbReference>
<proteinExistence type="inferred from homology"/>
<evidence type="ECO:0000256" key="2">
    <source>
        <dbReference type="ARBA" id="ARBA00022747"/>
    </source>
</evidence>
<gene>
    <name evidence="5" type="ORF">SAMN02910262_01971</name>
</gene>
<dbReference type="EMBL" id="FOZC01000011">
    <property type="protein sequence ID" value="SFR82655.1"/>
    <property type="molecule type" value="Genomic_DNA"/>
</dbReference>
<sequence length="379" mass="42043">MEYRLGQICKFQSGGTPAKGNSEYFNGNIPWITTTALNGSEINDHDAVDWITEKAINESAAKIVPANSIMVGTRVGVGKVAINKVPMSTSQDIISLLDIAEDKWDKDYLCKLIQANYAFLNSQARGATIKGIKIDVLAALKVPEIPLEKQRKVSDVINKTRGIIDQRRKELERLDELIKARFVELFGYHADNNMTLEECCSNITGGGTPSMQHPEFYGGNIPFIKSGDVKGTQVTEGALWLTEEALNRGKTKLIPKGSIVVVVRSAALLHKFSIAVSANDLVINQDLKALTPSKDFLPEFLMWSIKSQEQILLGKVQTMLTSHIRIEDLLGLKVHKASMGEQIAFVDFLRQVDKSKVAVQKSLEETQKLFDSLMQEYFG</sequence>
<accession>A0A1I6JUH0</accession>
<dbReference type="InterPro" id="IPR000055">
    <property type="entry name" value="Restrct_endonuc_typeI_TRD"/>
</dbReference>
<dbReference type="Pfam" id="PF01420">
    <property type="entry name" value="Methylase_S"/>
    <property type="match status" value="2"/>
</dbReference>
<dbReference type="InterPro" id="IPR044946">
    <property type="entry name" value="Restrct_endonuc_typeI_TRD_sf"/>
</dbReference>
<protein>
    <submittedName>
        <fullName evidence="5">Type I restriction enzyme, S subunit</fullName>
    </submittedName>
</protein>
<dbReference type="RefSeq" id="WP_031473256.1">
    <property type="nucleotide sequence ID" value="NZ_FOZC01000011.1"/>
</dbReference>
<dbReference type="SUPFAM" id="SSF116734">
    <property type="entry name" value="DNA methylase specificity domain"/>
    <property type="match status" value="2"/>
</dbReference>
<evidence type="ECO:0000313" key="6">
    <source>
        <dbReference type="Proteomes" id="UP000214760"/>
    </source>
</evidence>
<dbReference type="PANTHER" id="PTHR30408">
    <property type="entry name" value="TYPE-1 RESTRICTION ENZYME ECOKI SPECIFICITY PROTEIN"/>
    <property type="match status" value="1"/>
</dbReference>
<dbReference type="AlphaFoldDB" id="A0A1I6JUH0"/>
<evidence type="ECO:0000256" key="3">
    <source>
        <dbReference type="ARBA" id="ARBA00023125"/>
    </source>
</evidence>
<dbReference type="GO" id="GO:0009307">
    <property type="term" value="P:DNA restriction-modification system"/>
    <property type="evidence" value="ECO:0007669"/>
    <property type="project" value="UniProtKB-KW"/>
</dbReference>
<keyword evidence="3" id="KW-0238">DNA-binding</keyword>
<name>A0A1I6JUH0_9FIRM</name>
<evidence type="ECO:0000259" key="4">
    <source>
        <dbReference type="Pfam" id="PF01420"/>
    </source>
</evidence>
<dbReference type="PANTHER" id="PTHR30408:SF12">
    <property type="entry name" value="TYPE I RESTRICTION ENZYME MJAVIII SPECIFICITY SUBUNIT"/>
    <property type="match status" value="1"/>
</dbReference>
<comment type="similarity">
    <text evidence="1">Belongs to the type-I restriction system S methylase family.</text>
</comment>